<evidence type="ECO:0000313" key="1">
    <source>
        <dbReference type="EMBL" id="OLY79375.1"/>
    </source>
</evidence>
<dbReference type="EMBL" id="LSSL01004545">
    <property type="protein sequence ID" value="OLY79375.1"/>
    <property type="molecule type" value="Genomic_DNA"/>
</dbReference>
<accession>A0A1R0GR66</accession>
<proteinExistence type="predicted"/>
<organism evidence="1 2">
    <name type="scientific">Smittium mucronatum</name>
    <dbReference type="NCBI Taxonomy" id="133383"/>
    <lineage>
        <taxon>Eukaryota</taxon>
        <taxon>Fungi</taxon>
        <taxon>Fungi incertae sedis</taxon>
        <taxon>Zoopagomycota</taxon>
        <taxon>Kickxellomycotina</taxon>
        <taxon>Harpellomycetes</taxon>
        <taxon>Harpellales</taxon>
        <taxon>Legeriomycetaceae</taxon>
        <taxon>Smittium</taxon>
    </lineage>
</organism>
<sequence length="34" mass="4172">MKGFPIKWTIDFKPAKIIHKLPDRISQKIWQLFF</sequence>
<feature type="non-terminal residue" evidence="1">
    <location>
        <position position="34"/>
    </location>
</feature>
<gene>
    <name evidence="1" type="ORF">AYI68_g6558</name>
</gene>
<reference evidence="1 2" key="1">
    <citation type="journal article" date="2016" name="Mol. Biol. Evol.">
        <title>Genome-Wide Survey of Gut Fungi (Harpellales) Reveals the First Horizontally Transferred Ubiquitin Gene from a Mosquito Host.</title>
        <authorList>
            <person name="Wang Y."/>
            <person name="White M.M."/>
            <person name="Kvist S."/>
            <person name="Moncalvo J.M."/>
        </authorList>
    </citation>
    <scope>NUCLEOTIDE SEQUENCE [LARGE SCALE GENOMIC DNA]</scope>
    <source>
        <strain evidence="1 2">ALG-7-W6</strain>
    </source>
</reference>
<name>A0A1R0GR66_9FUNG</name>
<evidence type="ECO:0000313" key="2">
    <source>
        <dbReference type="Proteomes" id="UP000187455"/>
    </source>
</evidence>
<keyword evidence="2" id="KW-1185">Reference proteome</keyword>
<comment type="caution">
    <text evidence="1">The sequence shown here is derived from an EMBL/GenBank/DDBJ whole genome shotgun (WGS) entry which is preliminary data.</text>
</comment>
<dbReference type="Proteomes" id="UP000187455">
    <property type="component" value="Unassembled WGS sequence"/>
</dbReference>
<protein>
    <submittedName>
        <fullName evidence="1">Uncharacterized protein</fullName>
    </submittedName>
</protein>
<dbReference type="AlphaFoldDB" id="A0A1R0GR66"/>